<organism evidence="5 6">
    <name type="scientific">Oryzias javanicus</name>
    <name type="common">Javanese ricefish</name>
    <name type="synonym">Aplocheilus javanicus</name>
    <dbReference type="NCBI Taxonomy" id="123683"/>
    <lineage>
        <taxon>Eukaryota</taxon>
        <taxon>Metazoa</taxon>
        <taxon>Chordata</taxon>
        <taxon>Craniata</taxon>
        <taxon>Vertebrata</taxon>
        <taxon>Euteleostomi</taxon>
        <taxon>Actinopterygii</taxon>
        <taxon>Neopterygii</taxon>
        <taxon>Teleostei</taxon>
        <taxon>Neoteleostei</taxon>
        <taxon>Acanthomorphata</taxon>
        <taxon>Ovalentaria</taxon>
        <taxon>Atherinomorphae</taxon>
        <taxon>Beloniformes</taxon>
        <taxon>Adrianichthyidae</taxon>
        <taxon>Oryziinae</taxon>
        <taxon>Oryzias</taxon>
    </lineage>
</organism>
<dbReference type="InterPro" id="IPR013106">
    <property type="entry name" value="Ig_V-set"/>
</dbReference>
<dbReference type="InterPro" id="IPR007110">
    <property type="entry name" value="Ig-like_dom"/>
</dbReference>
<reference evidence="5 6" key="2">
    <citation type="submission" date="2019-01" db="EMBL/GenBank/DDBJ databases">
        <title>A chromosome length genome reference of the Java medaka (oryzias javanicus).</title>
        <authorList>
            <person name="Herpin A."/>
            <person name="Takehana Y."/>
            <person name="Naruse K."/>
            <person name="Ansai S."/>
            <person name="Kawaguchi M."/>
        </authorList>
    </citation>
    <scope>NUCLEOTIDE SEQUENCE [LARGE SCALE GENOMIC DNA]</scope>
    <source>
        <strain evidence="5">RS831</strain>
        <tissue evidence="5">Whole body</tissue>
    </source>
</reference>
<keyword evidence="6" id="KW-1185">Reference proteome</keyword>
<dbReference type="Gene3D" id="2.60.40.10">
    <property type="entry name" value="Immunoglobulins"/>
    <property type="match status" value="1"/>
</dbReference>
<name>A0A3S2P578_ORYJA</name>
<dbReference type="Pfam" id="PF07686">
    <property type="entry name" value="V-set"/>
    <property type="match status" value="1"/>
</dbReference>
<evidence type="ECO:0000256" key="2">
    <source>
        <dbReference type="ARBA" id="ARBA00022859"/>
    </source>
</evidence>
<evidence type="ECO:0000313" key="5">
    <source>
        <dbReference type="EMBL" id="RVE57555.1"/>
    </source>
</evidence>
<dbReference type="OrthoDB" id="8947657at2759"/>
<dbReference type="PROSITE" id="PS50835">
    <property type="entry name" value="IG_LIKE"/>
    <property type="match status" value="1"/>
</dbReference>
<dbReference type="GO" id="GO:0002376">
    <property type="term" value="P:immune system process"/>
    <property type="evidence" value="ECO:0007669"/>
    <property type="project" value="UniProtKB-KW"/>
</dbReference>
<dbReference type="GO" id="GO:0007166">
    <property type="term" value="P:cell surface receptor signaling pathway"/>
    <property type="evidence" value="ECO:0007669"/>
    <property type="project" value="TreeGrafter"/>
</dbReference>
<reference evidence="5 6" key="1">
    <citation type="submission" date="2018-11" db="EMBL/GenBank/DDBJ databases">
        <authorList>
            <person name="Lopez-Roques C."/>
            <person name="Donnadieu C."/>
            <person name="Bouchez O."/>
            <person name="Klopp C."/>
            <person name="Cabau C."/>
            <person name="Zahm M."/>
        </authorList>
    </citation>
    <scope>NUCLEOTIDE SEQUENCE [LARGE SCALE GENOMIC DNA]</scope>
    <source>
        <strain evidence="5">RS831</strain>
        <tissue evidence="5">Whole body</tissue>
    </source>
</reference>
<dbReference type="InterPro" id="IPR050413">
    <property type="entry name" value="TCR_beta_variable"/>
</dbReference>
<feature type="domain" description="Ig-like" evidence="4">
    <location>
        <begin position="29"/>
        <end position="130"/>
    </location>
</feature>
<evidence type="ECO:0000259" key="4">
    <source>
        <dbReference type="PROSITE" id="PS50835"/>
    </source>
</evidence>
<proteinExistence type="predicted"/>
<protein>
    <recommendedName>
        <fullName evidence="4">Ig-like domain-containing protein</fullName>
    </recommendedName>
</protein>
<dbReference type="InterPro" id="IPR036179">
    <property type="entry name" value="Ig-like_dom_sf"/>
</dbReference>
<keyword evidence="1 3" id="KW-0732">Signal</keyword>
<feature type="chain" id="PRO_5018590960" description="Ig-like domain-containing protein" evidence="3">
    <location>
        <begin position="21"/>
        <end position="153"/>
    </location>
</feature>
<evidence type="ECO:0000256" key="1">
    <source>
        <dbReference type="ARBA" id="ARBA00022729"/>
    </source>
</evidence>
<dbReference type="PANTHER" id="PTHR23268">
    <property type="entry name" value="T-CELL RECEPTOR BETA CHAIN"/>
    <property type="match status" value="1"/>
</dbReference>
<dbReference type="Proteomes" id="UP000283210">
    <property type="component" value="Chromosome 22"/>
</dbReference>
<dbReference type="CDD" id="cd00099">
    <property type="entry name" value="IgV"/>
    <property type="match status" value="1"/>
</dbReference>
<evidence type="ECO:0000256" key="3">
    <source>
        <dbReference type="SAM" id="SignalP"/>
    </source>
</evidence>
<keyword evidence="2" id="KW-0391">Immunity</keyword>
<gene>
    <name evidence="5" type="ORF">OJAV_G00217390</name>
</gene>
<feature type="signal peptide" evidence="3">
    <location>
        <begin position="1"/>
        <end position="20"/>
    </location>
</feature>
<dbReference type="PANTHER" id="PTHR23268:SF102">
    <property type="entry name" value="IMMUNOGLOBULIN V-SET DOMAIN-CONTAINING PROTEIN"/>
    <property type="match status" value="1"/>
</dbReference>
<dbReference type="InterPro" id="IPR013783">
    <property type="entry name" value="Ig-like_fold"/>
</dbReference>
<dbReference type="EMBL" id="CM012458">
    <property type="protein sequence ID" value="RVE57555.1"/>
    <property type="molecule type" value="Genomic_DNA"/>
</dbReference>
<evidence type="ECO:0000313" key="6">
    <source>
        <dbReference type="Proteomes" id="UP000283210"/>
    </source>
</evidence>
<accession>A0A3S2P578</accession>
<sequence length="153" mass="17292">MMFFFYSLCLLHWCCRYGTADTKSVHQTPPFIIKRAGESLNNEIECSHRIENYEIILWYRTDQNGSLTFLGYLNLRFPYPEEEFKAKISFDGHGSQQSNLNVSDLQVGDGGVYYCAARRHSAADPTQSMQKPSFMFADSAPPTPADAAACPET</sequence>
<dbReference type="GO" id="GO:0005886">
    <property type="term" value="C:plasma membrane"/>
    <property type="evidence" value="ECO:0007669"/>
    <property type="project" value="TreeGrafter"/>
</dbReference>
<dbReference type="SUPFAM" id="SSF48726">
    <property type="entry name" value="Immunoglobulin"/>
    <property type="match status" value="1"/>
</dbReference>
<dbReference type="AlphaFoldDB" id="A0A3S2P578"/>